<dbReference type="EMBL" id="JBBNAG010000013">
    <property type="protein sequence ID" value="KAK9082871.1"/>
    <property type="molecule type" value="Genomic_DNA"/>
</dbReference>
<protein>
    <submittedName>
        <fullName evidence="1">Uncharacterized protein</fullName>
    </submittedName>
</protein>
<dbReference type="Proteomes" id="UP001419268">
    <property type="component" value="Unassembled WGS sequence"/>
</dbReference>
<evidence type="ECO:0000313" key="2">
    <source>
        <dbReference type="Proteomes" id="UP001419268"/>
    </source>
</evidence>
<accession>A0AAP0DXJ1</accession>
<keyword evidence="2" id="KW-1185">Reference proteome</keyword>
<dbReference type="AlphaFoldDB" id="A0AAP0DXJ1"/>
<organism evidence="1 2">
    <name type="scientific">Stephania cephalantha</name>
    <dbReference type="NCBI Taxonomy" id="152367"/>
    <lineage>
        <taxon>Eukaryota</taxon>
        <taxon>Viridiplantae</taxon>
        <taxon>Streptophyta</taxon>
        <taxon>Embryophyta</taxon>
        <taxon>Tracheophyta</taxon>
        <taxon>Spermatophyta</taxon>
        <taxon>Magnoliopsida</taxon>
        <taxon>Ranunculales</taxon>
        <taxon>Menispermaceae</taxon>
        <taxon>Menispermoideae</taxon>
        <taxon>Cissampelideae</taxon>
        <taxon>Stephania</taxon>
    </lineage>
</organism>
<sequence length="204" mass="22500">MRALLNRTRSIVRPWHVAPGSCVRWPRCCRVLPAPLPPRHHRRLAGVAAASPASLPPRQRRCWSVVALLEVLPLLVPDLPQPPAARFLASAAAAARRRRGELRRPRRCWSYCWSPSAPLLAGRRVHNRLAAVGTAVHGWPAPSPPTLPDLRVCLSLFADFSALSLADLSFSLSLSLTPLSFSLPSPQRLSLNISLFLNLPHLKE</sequence>
<proteinExistence type="predicted"/>
<comment type="caution">
    <text evidence="1">The sequence shown here is derived from an EMBL/GenBank/DDBJ whole genome shotgun (WGS) entry which is preliminary data.</text>
</comment>
<evidence type="ECO:0000313" key="1">
    <source>
        <dbReference type="EMBL" id="KAK9082871.1"/>
    </source>
</evidence>
<reference evidence="1 2" key="1">
    <citation type="submission" date="2024-01" db="EMBL/GenBank/DDBJ databases">
        <title>Genome assemblies of Stephania.</title>
        <authorList>
            <person name="Yang L."/>
        </authorList>
    </citation>
    <scope>NUCLEOTIDE SEQUENCE [LARGE SCALE GENOMIC DNA]</scope>
    <source>
        <strain evidence="1">JXDWG</strain>
        <tissue evidence="1">Leaf</tissue>
    </source>
</reference>
<name>A0AAP0DXJ1_9MAGN</name>
<gene>
    <name evidence="1" type="ORF">Scep_029342</name>
</gene>